<gene>
    <name evidence="2" type="primary">AVEN_238761_1</name>
    <name evidence="2" type="ORF">NPIL_662901</name>
</gene>
<feature type="transmembrane region" description="Helical" evidence="1">
    <location>
        <begin position="77"/>
        <end position="95"/>
    </location>
</feature>
<evidence type="ECO:0008006" key="4">
    <source>
        <dbReference type="Google" id="ProtNLM"/>
    </source>
</evidence>
<evidence type="ECO:0000313" key="2">
    <source>
        <dbReference type="EMBL" id="GFS80355.1"/>
    </source>
</evidence>
<protein>
    <recommendedName>
        <fullName evidence="4">Gustatory receptor</fullName>
    </recommendedName>
</protein>
<keyword evidence="3" id="KW-1185">Reference proteome</keyword>
<evidence type="ECO:0000256" key="1">
    <source>
        <dbReference type="SAM" id="Phobius"/>
    </source>
</evidence>
<comment type="caution">
    <text evidence="2">The sequence shown here is derived from an EMBL/GenBank/DDBJ whole genome shotgun (WGS) entry which is preliminary data.</text>
</comment>
<feature type="transmembrane region" description="Helical" evidence="1">
    <location>
        <begin position="12"/>
        <end position="35"/>
    </location>
</feature>
<dbReference type="OrthoDB" id="6432671at2759"/>
<keyword evidence="1" id="KW-0472">Membrane</keyword>
<dbReference type="EMBL" id="BMAW01051409">
    <property type="protein sequence ID" value="GFS80355.1"/>
    <property type="molecule type" value="Genomic_DNA"/>
</dbReference>
<dbReference type="AlphaFoldDB" id="A0A8X6T6S0"/>
<proteinExistence type="predicted"/>
<sequence>MTGLFNTIYGMLYPVLSGILYNLPMSNFSVFYVTICNQIRSEILSFQKILKSNSDYERLLQIYSDIKSRVEAIDDQISILVFISIVDNSLAMYIFLHTLLEEDTVYHYKFVKISFFFTITFLTFIAITVSASMVSEASLVVASTSRCLSSTTMASALILQRLLTCLEKEICLTVWKIVPIKRNFIIGTMGAVLTYVVLFYSLNI</sequence>
<evidence type="ECO:0000313" key="3">
    <source>
        <dbReference type="Proteomes" id="UP000887013"/>
    </source>
</evidence>
<keyword evidence="1" id="KW-0812">Transmembrane</keyword>
<name>A0A8X6T6S0_NEPPI</name>
<accession>A0A8X6T6S0</accession>
<reference evidence="2" key="1">
    <citation type="submission" date="2020-08" db="EMBL/GenBank/DDBJ databases">
        <title>Multicomponent nature underlies the extraordinary mechanical properties of spider dragline silk.</title>
        <authorList>
            <person name="Kono N."/>
            <person name="Nakamura H."/>
            <person name="Mori M."/>
            <person name="Yoshida Y."/>
            <person name="Ohtoshi R."/>
            <person name="Malay A.D."/>
            <person name="Moran D.A.P."/>
            <person name="Tomita M."/>
            <person name="Numata K."/>
            <person name="Arakawa K."/>
        </authorList>
    </citation>
    <scope>NUCLEOTIDE SEQUENCE</scope>
</reference>
<keyword evidence="1" id="KW-1133">Transmembrane helix</keyword>
<feature type="transmembrane region" description="Helical" evidence="1">
    <location>
        <begin position="115"/>
        <end position="134"/>
    </location>
</feature>
<feature type="transmembrane region" description="Helical" evidence="1">
    <location>
        <begin position="184"/>
        <end position="202"/>
    </location>
</feature>
<dbReference type="Proteomes" id="UP000887013">
    <property type="component" value="Unassembled WGS sequence"/>
</dbReference>
<organism evidence="2 3">
    <name type="scientific">Nephila pilipes</name>
    <name type="common">Giant wood spider</name>
    <name type="synonym">Nephila maculata</name>
    <dbReference type="NCBI Taxonomy" id="299642"/>
    <lineage>
        <taxon>Eukaryota</taxon>
        <taxon>Metazoa</taxon>
        <taxon>Ecdysozoa</taxon>
        <taxon>Arthropoda</taxon>
        <taxon>Chelicerata</taxon>
        <taxon>Arachnida</taxon>
        <taxon>Araneae</taxon>
        <taxon>Araneomorphae</taxon>
        <taxon>Entelegynae</taxon>
        <taxon>Araneoidea</taxon>
        <taxon>Nephilidae</taxon>
        <taxon>Nephila</taxon>
    </lineage>
</organism>